<dbReference type="InterPro" id="IPR052927">
    <property type="entry name" value="DCC_oxidoreductase"/>
</dbReference>
<gene>
    <name evidence="1" type="ORF">DU508_17750</name>
</gene>
<reference evidence="1 2" key="1">
    <citation type="submission" date="2018-07" db="EMBL/GenBank/DDBJ databases">
        <title>Pedobacter sp. nov., isolated from soil.</title>
        <authorList>
            <person name="Zhou L.Y."/>
            <person name="Du Z.J."/>
        </authorList>
    </citation>
    <scope>NUCLEOTIDE SEQUENCE [LARGE SCALE GENOMIC DNA]</scope>
    <source>
        <strain evidence="1 2">JDX94</strain>
    </source>
</reference>
<dbReference type="EMBL" id="QPKV01000007">
    <property type="protein sequence ID" value="RDC55415.1"/>
    <property type="molecule type" value="Genomic_DNA"/>
</dbReference>
<proteinExistence type="predicted"/>
<keyword evidence="2" id="KW-1185">Reference proteome</keyword>
<evidence type="ECO:0000313" key="2">
    <source>
        <dbReference type="Proteomes" id="UP000253961"/>
    </source>
</evidence>
<dbReference type="InterPro" id="IPR007263">
    <property type="entry name" value="DCC1-like"/>
</dbReference>
<protein>
    <submittedName>
        <fullName evidence="1">Thiol-disulfide oxidoreductase DCC family protein</fullName>
    </submittedName>
</protein>
<dbReference type="PANTHER" id="PTHR33639:SF2">
    <property type="entry name" value="DUF393 DOMAIN-CONTAINING PROTEIN"/>
    <property type="match status" value="1"/>
</dbReference>
<dbReference type="AlphaFoldDB" id="A0A369PW05"/>
<accession>A0A369PW05</accession>
<dbReference type="RefSeq" id="WP_115404105.1">
    <property type="nucleotide sequence ID" value="NZ_QPKV01000007.1"/>
</dbReference>
<dbReference type="PANTHER" id="PTHR33639">
    <property type="entry name" value="THIOL-DISULFIDE OXIDOREDUCTASE DCC"/>
    <property type="match status" value="1"/>
</dbReference>
<dbReference type="GO" id="GO:0015035">
    <property type="term" value="F:protein-disulfide reductase activity"/>
    <property type="evidence" value="ECO:0007669"/>
    <property type="project" value="InterPro"/>
</dbReference>
<name>A0A369PW05_9SPHI</name>
<comment type="caution">
    <text evidence="1">The sequence shown here is derived from an EMBL/GenBank/DDBJ whole genome shotgun (WGS) entry which is preliminary data.</text>
</comment>
<dbReference type="Pfam" id="PF04134">
    <property type="entry name" value="DCC1-like"/>
    <property type="match status" value="1"/>
</dbReference>
<dbReference type="Proteomes" id="UP000253961">
    <property type="component" value="Unassembled WGS sequence"/>
</dbReference>
<organism evidence="1 2">
    <name type="scientific">Pedobacter chinensis</name>
    <dbReference type="NCBI Taxonomy" id="2282421"/>
    <lineage>
        <taxon>Bacteria</taxon>
        <taxon>Pseudomonadati</taxon>
        <taxon>Bacteroidota</taxon>
        <taxon>Sphingobacteriia</taxon>
        <taxon>Sphingobacteriales</taxon>
        <taxon>Sphingobacteriaceae</taxon>
        <taxon>Pedobacter</taxon>
    </lineage>
</organism>
<sequence length="136" mass="15794">MTVMSQNPVIFFDGVCNLCNASVQFAIEHDKKNIFKFAALQGNHAKSILPSLGIDLNKIESIVLVENNKLYTRSSAALRIAKHLNGFWPLLYGLIIIPKFIRDWFYDIIAKNRYKWWGKQESCWVPTPELKQKFYN</sequence>
<dbReference type="OrthoDB" id="9785438at2"/>
<evidence type="ECO:0000313" key="1">
    <source>
        <dbReference type="EMBL" id="RDC55415.1"/>
    </source>
</evidence>